<feature type="domain" description="TAFII55 protein conserved region" evidence="6">
    <location>
        <begin position="12"/>
        <end position="166"/>
    </location>
</feature>
<reference evidence="7" key="1">
    <citation type="submission" date="2020-11" db="EMBL/GenBank/DDBJ databases">
        <title>Chlorella ohadii genome sequencing and assembly.</title>
        <authorList>
            <person name="Murik O."/>
            <person name="Treves H."/>
            <person name="Kedem I."/>
            <person name="Shotland Y."/>
            <person name="Kaplan A."/>
        </authorList>
    </citation>
    <scope>NUCLEOTIDE SEQUENCE</scope>
    <source>
        <strain evidence="7">1</strain>
    </source>
</reference>
<dbReference type="PANTHER" id="PTHR12228:SF0">
    <property type="entry name" value="TATA-BOX BINDING PROTEIN ASSOCIATED FACTOR 7"/>
    <property type="match status" value="1"/>
</dbReference>
<comment type="similarity">
    <text evidence="2">Belongs to the TAF7 family.</text>
</comment>
<keyword evidence="8" id="KW-1185">Reference proteome</keyword>
<keyword evidence="3" id="KW-0805">Transcription regulation</keyword>
<comment type="caution">
    <text evidence="7">The sequence shown here is derived from an EMBL/GenBank/DDBJ whole genome shotgun (WGS) entry which is preliminary data.</text>
</comment>
<evidence type="ECO:0000256" key="4">
    <source>
        <dbReference type="ARBA" id="ARBA00023163"/>
    </source>
</evidence>
<dbReference type="AlphaFoldDB" id="A0AAD5H908"/>
<gene>
    <name evidence="7" type="ORF">COHA_001996</name>
</gene>
<dbReference type="InterPro" id="IPR037817">
    <property type="entry name" value="TAF7"/>
</dbReference>
<dbReference type="GO" id="GO:0051123">
    <property type="term" value="P:RNA polymerase II preinitiation complex assembly"/>
    <property type="evidence" value="ECO:0007669"/>
    <property type="project" value="TreeGrafter"/>
</dbReference>
<proteinExistence type="inferred from homology"/>
<dbReference type="EMBL" id="JADXDR010000031">
    <property type="protein sequence ID" value="KAI7844402.1"/>
    <property type="molecule type" value="Genomic_DNA"/>
</dbReference>
<sequence>MAVNLAHEARDVEEQYILRVKDPALADELRAALQAEDPQSAAACGVQLVFQDSDRQGTFVFKGRQYPVTVLNLPSVVESYKTLDDVNLVKTTDIGQVLVVLVVGSAADPGVAPDEAAGGEARDGVTPPMRNARGRIFRNPIDVAPHVVQKVEFDLLTILAGGAPEGLKFVDTEEEWVVDAATGRGAWLPVRRDKGR</sequence>
<dbReference type="InterPro" id="IPR006751">
    <property type="entry name" value="TAFII55_prot_cons_reg"/>
</dbReference>
<dbReference type="Proteomes" id="UP001205105">
    <property type="component" value="Unassembled WGS sequence"/>
</dbReference>
<keyword evidence="5" id="KW-0539">Nucleus</keyword>
<dbReference type="GO" id="GO:0016251">
    <property type="term" value="F:RNA polymerase II general transcription initiation factor activity"/>
    <property type="evidence" value="ECO:0007669"/>
    <property type="project" value="TreeGrafter"/>
</dbReference>
<evidence type="ECO:0000259" key="6">
    <source>
        <dbReference type="SMART" id="SM01370"/>
    </source>
</evidence>
<dbReference type="SMART" id="SM01370">
    <property type="entry name" value="TAFII55_N"/>
    <property type="match status" value="1"/>
</dbReference>
<protein>
    <recommendedName>
        <fullName evidence="6">TAFII55 protein conserved region domain-containing protein</fullName>
    </recommendedName>
</protein>
<evidence type="ECO:0000256" key="1">
    <source>
        <dbReference type="ARBA" id="ARBA00004123"/>
    </source>
</evidence>
<accession>A0AAD5H908</accession>
<name>A0AAD5H908_9CHLO</name>
<organism evidence="7 8">
    <name type="scientific">Chlorella ohadii</name>
    <dbReference type="NCBI Taxonomy" id="2649997"/>
    <lineage>
        <taxon>Eukaryota</taxon>
        <taxon>Viridiplantae</taxon>
        <taxon>Chlorophyta</taxon>
        <taxon>core chlorophytes</taxon>
        <taxon>Trebouxiophyceae</taxon>
        <taxon>Chlorellales</taxon>
        <taxon>Chlorellaceae</taxon>
        <taxon>Chlorella clade</taxon>
        <taxon>Chlorella</taxon>
    </lineage>
</organism>
<keyword evidence="4" id="KW-0804">Transcription</keyword>
<evidence type="ECO:0000256" key="2">
    <source>
        <dbReference type="ARBA" id="ARBA00009368"/>
    </source>
</evidence>
<dbReference type="Pfam" id="PF04658">
    <property type="entry name" value="TAFII55_N"/>
    <property type="match status" value="1"/>
</dbReference>
<evidence type="ECO:0000256" key="3">
    <source>
        <dbReference type="ARBA" id="ARBA00023015"/>
    </source>
</evidence>
<dbReference type="CDD" id="cd08047">
    <property type="entry name" value="TAF7"/>
    <property type="match status" value="1"/>
</dbReference>
<evidence type="ECO:0000313" key="8">
    <source>
        <dbReference type="Proteomes" id="UP001205105"/>
    </source>
</evidence>
<comment type="subcellular location">
    <subcellularLocation>
        <location evidence="1">Nucleus</location>
    </subcellularLocation>
</comment>
<dbReference type="PANTHER" id="PTHR12228">
    <property type="entry name" value="TRANSCRIPTION INITIATION FACTOR TFIID 55 KD SUBUNIT-RELATED"/>
    <property type="match status" value="1"/>
</dbReference>
<evidence type="ECO:0000256" key="5">
    <source>
        <dbReference type="ARBA" id="ARBA00023242"/>
    </source>
</evidence>
<evidence type="ECO:0000313" key="7">
    <source>
        <dbReference type="EMBL" id="KAI7844402.1"/>
    </source>
</evidence>
<dbReference type="GO" id="GO:0005669">
    <property type="term" value="C:transcription factor TFIID complex"/>
    <property type="evidence" value="ECO:0007669"/>
    <property type="project" value="InterPro"/>
</dbReference>